<dbReference type="Proteomes" id="UP000231419">
    <property type="component" value="Segment"/>
</dbReference>
<evidence type="ECO:0000313" key="2">
    <source>
        <dbReference type="Proteomes" id="UP000231419"/>
    </source>
</evidence>
<proteinExistence type="predicted"/>
<accession>A0A2D0ZWS9</accession>
<organism evidence="1 2">
    <name type="scientific">Rhodococcus phage Trina</name>
    <dbReference type="NCBI Taxonomy" id="2027905"/>
    <lineage>
        <taxon>Viruses</taxon>
        <taxon>Duplodnaviria</taxon>
        <taxon>Heunggongvirae</taxon>
        <taxon>Uroviricota</taxon>
        <taxon>Caudoviricetes</taxon>
        <taxon>Trinavirus</taxon>
        <taxon>Trinavirus trina</taxon>
    </lineage>
</organism>
<gene>
    <name evidence="1" type="ORF">SEA_TRINA_204</name>
</gene>
<evidence type="ECO:0000313" key="1">
    <source>
        <dbReference type="EMBL" id="ASZ74983.1"/>
    </source>
</evidence>
<protein>
    <submittedName>
        <fullName evidence="1">Uncharacterized protein</fullName>
    </submittedName>
</protein>
<sequence length="197" mass="21230">MGNLRYVGPEPTAPDSVAKKKDIIVADATDAVKGIIKLPGYSNIALDDPFYSYGLIGGTADAPHTMYVSYLVKAFSEWGNQLFNSPADGEWEIKREGVEAPFEATLAKADSSVQSTGNETIAGIKTFSSSPVAPMPTASNQVAIKLYADSKYADAQTYVDNRAVMNPPGRHLTLWIGNQAEYTALGSWDIETVYVIV</sequence>
<name>A0A2D0ZWS9_9CAUD</name>
<keyword evidence="2" id="KW-1185">Reference proteome</keyword>
<dbReference type="Gene3D" id="6.10.140.2190">
    <property type="match status" value="1"/>
</dbReference>
<dbReference type="EMBL" id="MF668286">
    <property type="protein sequence ID" value="ASZ74983.1"/>
    <property type="molecule type" value="Genomic_DNA"/>
</dbReference>
<reference evidence="2" key="1">
    <citation type="submission" date="2017-08" db="EMBL/GenBank/DDBJ databases">
        <authorList>
            <person name="de Groot N.N."/>
        </authorList>
    </citation>
    <scope>NUCLEOTIDE SEQUENCE [LARGE SCALE GENOMIC DNA]</scope>
</reference>